<comment type="caution">
    <text evidence="2">The sequence shown here is derived from an EMBL/GenBank/DDBJ whole genome shotgun (WGS) entry which is preliminary data.</text>
</comment>
<evidence type="ECO:0000313" key="2">
    <source>
        <dbReference type="EMBL" id="KIH77783.1"/>
    </source>
</evidence>
<dbReference type="RefSeq" id="WP_040096206.1">
    <property type="nucleotide sequence ID" value="NZ_JWJD01000001.1"/>
</dbReference>
<feature type="chain" id="PRO_5002164766" evidence="1">
    <location>
        <begin position="20"/>
        <end position="397"/>
    </location>
</feature>
<accession>A0A0C2EGL7</accession>
<keyword evidence="1" id="KW-0732">Signal</keyword>
<dbReference type="EMBL" id="JWJD01000001">
    <property type="protein sequence ID" value="KIH77783.1"/>
    <property type="molecule type" value="Genomic_DNA"/>
</dbReference>
<organism evidence="2 3">
    <name type="scientific">Geoalkalibacter ferrihydriticus DSM 17813</name>
    <dbReference type="NCBI Taxonomy" id="1121915"/>
    <lineage>
        <taxon>Bacteria</taxon>
        <taxon>Pseudomonadati</taxon>
        <taxon>Thermodesulfobacteriota</taxon>
        <taxon>Desulfuromonadia</taxon>
        <taxon>Desulfuromonadales</taxon>
        <taxon>Geoalkalibacteraceae</taxon>
        <taxon>Geoalkalibacter</taxon>
    </lineage>
</organism>
<protein>
    <submittedName>
        <fullName evidence="2">Uncharacterized protein</fullName>
    </submittedName>
</protein>
<keyword evidence="3" id="KW-1185">Reference proteome</keyword>
<evidence type="ECO:0000313" key="3">
    <source>
        <dbReference type="Proteomes" id="UP000035068"/>
    </source>
</evidence>
<proteinExistence type="predicted"/>
<feature type="signal peptide" evidence="1">
    <location>
        <begin position="1"/>
        <end position="19"/>
    </location>
</feature>
<sequence>MKIARILVLFLAAALFALAGCGSSGSGSGVVVDPDPDGDGIPTVDDAFPNDPLRFAAFESDTDADPFSVVVAAAENGLLVLGGQDDLEGNTLLAHRLTFDPETELGTEATLNPIAGNTYSAVYGVNADGLAVGESSLLAGGTLRFVPVYWLADSEEATELGLTVTIGEGEETFTNGAAYGVNATGQIVGEIMTDNGPMAVLWQPDADDSTIYTNPVALMDNATAHAINDGGWVVGESLVGNNLRATLWMVDPLGGLEGDAIILDLDISHVASSAYGVDGLGRIVGESITGADIVHGALWFAHDEVAESLGENSSAMAISAANERIVGSAMIDGEMRAAVWDTRSTELTNSDAILTEGPSFTPLAGNSRAYAMSQGDIGAVGGLYIDRAFIAVPVIPE</sequence>
<gene>
    <name evidence="2" type="ORF">GFER_03820</name>
</gene>
<dbReference type="Proteomes" id="UP000035068">
    <property type="component" value="Unassembled WGS sequence"/>
</dbReference>
<evidence type="ECO:0000256" key="1">
    <source>
        <dbReference type="SAM" id="SignalP"/>
    </source>
</evidence>
<name>A0A0C2EGL7_9BACT</name>
<reference evidence="2 3" key="1">
    <citation type="submission" date="2014-12" db="EMBL/GenBank/DDBJ databases">
        <title>Genomes of Geoalkalibacter ferrihydriticus and Geoalkalibacter subterraneus, two haloalkaliphilic metal-reducing members of the Geobacteraceae.</title>
        <authorList>
            <person name="Badalamenti J.P."/>
            <person name="Torres C.I."/>
            <person name="Krajmalnik-Brown R."/>
            <person name="Bond D.R."/>
        </authorList>
    </citation>
    <scope>NUCLEOTIDE SEQUENCE [LARGE SCALE GENOMIC DNA]</scope>
    <source>
        <strain evidence="2 3">DSM 17813</strain>
    </source>
</reference>
<dbReference type="AlphaFoldDB" id="A0A0C2EGL7"/>
<dbReference type="PROSITE" id="PS51257">
    <property type="entry name" value="PROKAR_LIPOPROTEIN"/>
    <property type="match status" value="1"/>
</dbReference>